<accession>A0ABD3I0C3</accession>
<evidence type="ECO:0000313" key="1">
    <source>
        <dbReference type="EMBL" id="KAL3695999.1"/>
    </source>
</evidence>
<evidence type="ECO:0008006" key="3">
    <source>
        <dbReference type="Google" id="ProtNLM"/>
    </source>
</evidence>
<sequence>MGPEVLRLLWPVIGGQYYEAVLEFWRSGNLLPFFKDGLIFLLPKVPNPEVIAQWRPITLLNAIYKVIAKLMAARLAVVLPSITPRLGFPVEFIRAARALQEGAQSRILLNGRLLSPFTIGKGVRQGCPLSPLLYVIASIPIINGLKGENQRGRIRPVMLG</sequence>
<proteinExistence type="predicted"/>
<organism evidence="1 2">
    <name type="scientific">Riccia sorocarpa</name>
    <dbReference type="NCBI Taxonomy" id="122646"/>
    <lineage>
        <taxon>Eukaryota</taxon>
        <taxon>Viridiplantae</taxon>
        <taxon>Streptophyta</taxon>
        <taxon>Embryophyta</taxon>
        <taxon>Marchantiophyta</taxon>
        <taxon>Marchantiopsida</taxon>
        <taxon>Marchantiidae</taxon>
        <taxon>Marchantiales</taxon>
        <taxon>Ricciaceae</taxon>
        <taxon>Riccia</taxon>
    </lineage>
</organism>
<keyword evidence="2" id="KW-1185">Reference proteome</keyword>
<dbReference type="PANTHER" id="PTHR19446">
    <property type="entry name" value="REVERSE TRANSCRIPTASES"/>
    <property type="match status" value="1"/>
</dbReference>
<dbReference type="AlphaFoldDB" id="A0ABD3I0C3"/>
<dbReference type="EMBL" id="JBJQOH010000002">
    <property type="protein sequence ID" value="KAL3695999.1"/>
    <property type="molecule type" value="Genomic_DNA"/>
</dbReference>
<dbReference type="Proteomes" id="UP001633002">
    <property type="component" value="Unassembled WGS sequence"/>
</dbReference>
<reference evidence="1 2" key="1">
    <citation type="submission" date="2024-09" db="EMBL/GenBank/DDBJ databases">
        <title>Chromosome-scale assembly of Riccia sorocarpa.</title>
        <authorList>
            <person name="Paukszto L."/>
        </authorList>
    </citation>
    <scope>NUCLEOTIDE SEQUENCE [LARGE SCALE GENOMIC DNA]</scope>
    <source>
        <strain evidence="1">LP-2024</strain>
        <tissue evidence="1">Aerial parts of the thallus</tissue>
    </source>
</reference>
<name>A0ABD3I0C3_9MARC</name>
<protein>
    <recommendedName>
        <fullName evidence="3">Reverse transcriptase domain-containing protein</fullName>
    </recommendedName>
</protein>
<gene>
    <name evidence="1" type="ORF">R1sor_010075</name>
</gene>
<comment type="caution">
    <text evidence="1">The sequence shown here is derived from an EMBL/GenBank/DDBJ whole genome shotgun (WGS) entry which is preliminary data.</text>
</comment>
<evidence type="ECO:0000313" key="2">
    <source>
        <dbReference type="Proteomes" id="UP001633002"/>
    </source>
</evidence>